<dbReference type="AlphaFoldDB" id="G3ARV6"/>
<protein>
    <recommendedName>
        <fullName evidence="3">glucan 1,4-alpha-glucosidase</fullName>
        <ecNumber evidence="3">3.2.1.3</ecNumber>
    </recommendedName>
    <alternativeName>
        <fullName evidence="9">1,4-alpha-D-glucan glucohydrolase</fullName>
    </alternativeName>
    <alternativeName>
        <fullName evidence="8">Glucan 1,4-alpha-glucosidase</fullName>
    </alternativeName>
</protein>
<evidence type="ECO:0000256" key="8">
    <source>
        <dbReference type="ARBA" id="ARBA00033442"/>
    </source>
</evidence>
<dbReference type="GO" id="GO:0000324">
    <property type="term" value="C:fungal-type vacuole"/>
    <property type="evidence" value="ECO:0007669"/>
    <property type="project" value="EnsemblFungi"/>
</dbReference>
<dbReference type="OMA" id="SHFWNQS"/>
<evidence type="ECO:0000313" key="13">
    <source>
        <dbReference type="Proteomes" id="UP000000709"/>
    </source>
</evidence>
<evidence type="ECO:0000256" key="2">
    <source>
        <dbReference type="ARBA" id="ARBA00006188"/>
    </source>
</evidence>
<dbReference type="EC" id="3.2.1.3" evidence="3"/>
<keyword evidence="10" id="KW-0732">Signal</keyword>
<evidence type="ECO:0000256" key="9">
    <source>
        <dbReference type="ARBA" id="ARBA00033473"/>
    </source>
</evidence>
<dbReference type="GO" id="GO:0004339">
    <property type="term" value="F:glucan 1,4-alpha-glucosidase activity"/>
    <property type="evidence" value="ECO:0007669"/>
    <property type="project" value="UniProtKB-EC"/>
</dbReference>
<keyword evidence="7" id="KW-0624">Polysaccharide degradation</keyword>
<dbReference type="HOGENOM" id="CLU_012173_2_0_1"/>
<evidence type="ECO:0000259" key="11">
    <source>
        <dbReference type="Pfam" id="PF00723"/>
    </source>
</evidence>
<comment type="catalytic activity">
    <reaction evidence="1">
        <text>Hydrolysis of terminal (1-&gt;4)-linked alpha-D-glucose residues successively from non-reducing ends of the chains with release of beta-D-glucose.</text>
        <dbReference type="EC" id="3.2.1.3"/>
    </reaction>
</comment>
<proteinExistence type="inferred from homology"/>
<keyword evidence="6" id="KW-0326">Glycosidase</keyword>
<feature type="chain" id="PRO_5003442588" description="glucan 1,4-alpha-glucosidase" evidence="10">
    <location>
        <begin position="20"/>
        <end position="529"/>
    </location>
</feature>
<dbReference type="STRING" id="619300.G3ARV6"/>
<dbReference type="GeneID" id="18872019"/>
<dbReference type="InterPro" id="IPR008928">
    <property type="entry name" value="6-hairpin_glycosidase_sf"/>
</dbReference>
<gene>
    <name evidence="12" type="ORF">SPAPADRAFT_56230</name>
</gene>
<reference evidence="12 13" key="1">
    <citation type="journal article" date="2011" name="Proc. Natl. Acad. Sci. U.S.A.">
        <title>Comparative genomics of xylose-fermenting fungi for enhanced biofuel production.</title>
        <authorList>
            <person name="Wohlbach D.J."/>
            <person name="Kuo A."/>
            <person name="Sato T.K."/>
            <person name="Potts K.M."/>
            <person name="Salamov A.A."/>
            <person name="LaButti K.M."/>
            <person name="Sun H."/>
            <person name="Clum A."/>
            <person name="Pangilinan J.L."/>
            <person name="Lindquist E.A."/>
            <person name="Lucas S."/>
            <person name="Lapidus A."/>
            <person name="Jin M."/>
            <person name="Gunawan C."/>
            <person name="Balan V."/>
            <person name="Dale B.E."/>
            <person name="Jeffries T.W."/>
            <person name="Zinkel R."/>
            <person name="Barry K.W."/>
            <person name="Grigoriev I.V."/>
            <person name="Gasch A.P."/>
        </authorList>
    </citation>
    <scope>NUCLEOTIDE SEQUENCE [LARGE SCALE GENOMIC DNA]</scope>
    <source>
        <strain evidence="13">NRRL Y-27907 / 11-Y1</strain>
    </source>
</reference>
<evidence type="ECO:0000256" key="7">
    <source>
        <dbReference type="ARBA" id="ARBA00023326"/>
    </source>
</evidence>
<dbReference type="EMBL" id="GL996503">
    <property type="protein sequence ID" value="EGW31373.1"/>
    <property type="molecule type" value="Genomic_DNA"/>
</dbReference>
<dbReference type="Proteomes" id="UP000000709">
    <property type="component" value="Unassembled WGS sequence"/>
</dbReference>
<evidence type="ECO:0000256" key="4">
    <source>
        <dbReference type="ARBA" id="ARBA00022801"/>
    </source>
</evidence>
<comment type="similarity">
    <text evidence="2">Belongs to the glycosyl hydrolase 15 family.</text>
</comment>
<keyword evidence="4" id="KW-0378">Hydrolase</keyword>
<feature type="domain" description="GH15-like" evidence="11">
    <location>
        <begin position="76"/>
        <end position="518"/>
    </location>
</feature>
<dbReference type="KEGG" id="spaa:SPAPADRAFT_56230"/>
<dbReference type="PANTHER" id="PTHR31616">
    <property type="entry name" value="TREHALASE"/>
    <property type="match status" value="1"/>
</dbReference>
<dbReference type="Pfam" id="PF00723">
    <property type="entry name" value="Glyco_hydro_15"/>
    <property type="match status" value="1"/>
</dbReference>
<evidence type="ECO:0000256" key="5">
    <source>
        <dbReference type="ARBA" id="ARBA00023277"/>
    </source>
</evidence>
<dbReference type="InParanoid" id="G3ARV6"/>
<feature type="signal peptide" evidence="10">
    <location>
        <begin position="1"/>
        <end position="19"/>
    </location>
</feature>
<dbReference type="PRINTS" id="PR00736">
    <property type="entry name" value="GLHYDRLASE15"/>
</dbReference>
<sequence>MKLSNFLLYSIAFTQTVSGIVIPQHVLDGEPPAPISPYQSISDLDFETWLEKQKAESFHSILNNIGGTSEVFDEMEVYKGVVIASPSKIYPNYFYQWTRDAAITIKTLLYELEDQLNTSSSEVSKDTGKLVNVIESYIENSYNLQRLPNLSGSFEDDDKSGLGEPKFHVNNTPFNEVWGRPQRDGPGLRAATIMYYLEILNKFDKQVQSEFLKSTGFIYKKIIKPDLIYIMKNWDLEGFDLWEEINAVHFFTSITQLRAIKDGIFWAEHFHDESFKESLVSTFGELQEAIENELGFKSDMLPHIIECPSIWKIGKRKGLDAASLLGSIHSHETSELRRDDPLPIPFDIDDSSIINTLAAMVADMKFRYPINHNKIGLFGTGVALGRYPEDIYDGYSTTEGNPWFISTATAGEIIYRMIFKLKSYRQDIIINASNRDFFHQFINFENSDDEGDDMVIPFNSAAYNMMIANLFKFSDSFLQVVKEHVDSQGRMSEQFNKYHGYMQGARELTWSYSAVWNAIRWREKTLKVL</sequence>
<evidence type="ECO:0000256" key="1">
    <source>
        <dbReference type="ARBA" id="ARBA00001863"/>
    </source>
</evidence>
<dbReference type="InterPro" id="IPR000165">
    <property type="entry name" value="Glucoamylase"/>
</dbReference>
<accession>G3ARV6</accession>
<dbReference type="OrthoDB" id="6123450at2759"/>
<organism evidence="13">
    <name type="scientific">Spathaspora passalidarum (strain NRRL Y-27907 / 11-Y1)</name>
    <dbReference type="NCBI Taxonomy" id="619300"/>
    <lineage>
        <taxon>Eukaryota</taxon>
        <taxon>Fungi</taxon>
        <taxon>Dikarya</taxon>
        <taxon>Ascomycota</taxon>
        <taxon>Saccharomycotina</taxon>
        <taxon>Pichiomycetes</taxon>
        <taxon>Debaryomycetaceae</taxon>
        <taxon>Spathaspora</taxon>
    </lineage>
</organism>
<name>G3ARV6_SPAPN</name>
<evidence type="ECO:0000256" key="6">
    <source>
        <dbReference type="ARBA" id="ARBA00023295"/>
    </source>
</evidence>
<dbReference type="GO" id="GO:0005980">
    <property type="term" value="P:glycogen catabolic process"/>
    <property type="evidence" value="ECO:0007669"/>
    <property type="project" value="EnsemblFungi"/>
</dbReference>
<dbReference type="SUPFAM" id="SSF48208">
    <property type="entry name" value="Six-hairpin glycosidases"/>
    <property type="match status" value="1"/>
</dbReference>
<evidence type="ECO:0000256" key="3">
    <source>
        <dbReference type="ARBA" id="ARBA00012593"/>
    </source>
</evidence>
<dbReference type="Gene3D" id="1.50.10.10">
    <property type="match status" value="1"/>
</dbReference>
<dbReference type="RefSeq" id="XP_007376151.1">
    <property type="nucleotide sequence ID" value="XM_007376089.1"/>
</dbReference>
<keyword evidence="5" id="KW-0119">Carbohydrate metabolism</keyword>
<dbReference type="PANTHER" id="PTHR31616:SF9">
    <property type="entry name" value="GLUCOAMYLASE, INTRACELLULAR SPORULATION-SPECIFIC"/>
    <property type="match status" value="1"/>
</dbReference>
<dbReference type="InterPro" id="IPR012341">
    <property type="entry name" value="6hp_glycosidase-like_sf"/>
</dbReference>
<dbReference type="InterPro" id="IPR011613">
    <property type="entry name" value="GH15-like"/>
</dbReference>
<dbReference type="eggNOG" id="ENOG502QPM2">
    <property type="taxonomic scope" value="Eukaryota"/>
</dbReference>
<evidence type="ECO:0000313" key="12">
    <source>
        <dbReference type="EMBL" id="EGW31373.1"/>
    </source>
</evidence>
<keyword evidence="13" id="KW-1185">Reference proteome</keyword>
<dbReference type="FunCoup" id="G3ARV6">
    <property type="interactions" value="75"/>
</dbReference>
<evidence type="ECO:0000256" key="10">
    <source>
        <dbReference type="SAM" id="SignalP"/>
    </source>
</evidence>